<protein>
    <submittedName>
        <fullName evidence="4">ATP-binding protein</fullName>
    </submittedName>
</protein>
<evidence type="ECO:0000313" key="3">
    <source>
        <dbReference type="EMBL" id="GGR18904.1"/>
    </source>
</evidence>
<dbReference type="PANTHER" id="PTHR35526">
    <property type="entry name" value="ANTI-SIGMA-F FACTOR RSBW-RELATED"/>
    <property type="match status" value="1"/>
</dbReference>
<keyword evidence="5" id="KW-1185">Reference proteome</keyword>
<keyword evidence="1" id="KW-0418">Kinase</keyword>
<keyword evidence="1" id="KW-0723">Serine/threonine-protein kinase</keyword>
<evidence type="ECO:0000313" key="4">
    <source>
        <dbReference type="EMBL" id="QEV31144.1"/>
    </source>
</evidence>
<evidence type="ECO:0000313" key="6">
    <source>
        <dbReference type="Proteomes" id="UP000642014"/>
    </source>
</evidence>
<dbReference type="Proteomes" id="UP000642014">
    <property type="component" value="Unassembled WGS sequence"/>
</dbReference>
<name>A0AAV4KEP2_9ACTN</name>
<reference evidence="3 6" key="1">
    <citation type="journal article" date="2014" name="Int. J. Syst. Evol. Microbiol.">
        <title>Complete genome sequence of Corynebacterium casei LMG S-19264T (=DSM 44701T), isolated from a smear-ripened cheese.</title>
        <authorList>
            <consortium name="US DOE Joint Genome Institute (JGI-PGF)"/>
            <person name="Walter F."/>
            <person name="Albersmeier A."/>
            <person name="Kalinowski J."/>
            <person name="Ruckert C."/>
        </authorList>
    </citation>
    <scope>NUCLEOTIDE SEQUENCE [LARGE SCALE GENOMIC DNA]</scope>
    <source>
        <strain evidence="3 6">JCM 4205</strain>
    </source>
</reference>
<dbReference type="PANTHER" id="PTHR35526:SF3">
    <property type="entry name" value="ANTI-SIGMA-F FACTOR RSBW"/>
    <property type="match status" value="1"/>
</dbReference>
<dbReference type="GO" id="GO:0005524">
    <property type="term" value="F:ATP binding"/>
    <property type="evidence" value="ECO:0007669"/>
    <property type="project" value="UniProtKB-KW"/>
</dbReference>
<organism evidence="3 6">
    <name type="scientific">Streptomyces cinereoruber</name>
    <dbReference type="NCBI Taxonomy" id="67260"/>
    <lineage>
        <taxon>Bacteria</taxon>
        <taxon>Bacillati</taxon>
        <taxon>Actinomycetota</taxon>
        <taxon>Actinomycetes</taxon>
        <taxon>Kitasatosporales</taxon>
        <taxon>Streptomycetaceae</taxon>
        <taxon>Streptomyces</taxon>
    </lineage>
</organism>
<evidence type="ECO:0000256" key="1">
    <source>
        <dbReference type="ARBA" id="ARBA00022527"/>
    </source>
</evidence>
<keyword evidence="1" id="KW-0808">Transferase</keyword>
<keyword evidence="4" id="KW-0067">ATP-binding</keyword>
<dbReference type="AlphaFoldDB" id="A0AAV4KEP2"/>
<dbReference type="Pfam" id="PF13581">
    <property type="entry name" value="HATPase_c_2"/>
    <property type="match status" value="1"/>
</dbReference>
<proteinExistence type="predicted"/>
<dbReference type="GO" id="GO:0004674">
    <property type="term" value="F:protein serine/threonine kinase activity"/>
    <property type="evidence" value="ECO:0007669"/>
    <property type="project" value="UniProtKB-KW"/>
</dbReference>
<dbReference type="SUPFAM" id="SSF55874">
    <property type="entry name" value="ATPase domain of HSP90 chaperone/DNA topoisomerase II/histidine kinase"/>
    <property type="match status" value="1"/>
</dbReference>
<sequence length="168" mass="17558">MVIPPGKQVAGEPAPDGRATLRHEVVWEDGAVRAAEARHALRALLDEVPRTGRAAVPVPLRLDAELAVSELVTNAARHAPGPCGLVLRLSDGELTIAVWDTSTEVPKVREADPARVGGHGLRLVHTVSDRVVAAPYGVGKRIVAHFALPADPGADRSEAAALPAPSRA</sequence>
<dbReference type="Gene3D" id="3.30.565.10">
    <property type="entry name" value="Histidine kinase-like ATPase, C-terminal domain"/>
    <property type="match status" value="1"/>
</dbReference>
<dbReference type="InterPro" id="IPR050267">
    <property type="entry name" value="Anti-sigma-factor_SerPK"/>
</dbReference>
<reference evidence="4 5" key="2">
    <citation type="submission" date="2017-09" db="EMBL/GenBank/DDBJ databases">
        <authorList>
            <person name="Lee N."/>
            <person name="Cho B.-K."/>
        </authorList>
    </citation>
    <scope>NUCLEOTIDE SEQUENCE [LARGE SCALE GENOMIC DNA]</scope>
    <source>
        <strain evidence="4 5">ATCC 19740</strain>
    </source>
</reference>
<feature type="domain" description="Histidine kinase/HSP90-like ATPase" evidence="2">
    <location>
        <begin position="36"/>
        <end position="133"/>
    </location>
</feature>
<accession>A0AAV4KEP2</accession>
<reference evidence="3" key="3">
    <citation type="submission" date="2023-08" db="EMBL/GenBank/DDBJ databases">
        <authorList>
            <person name="Sun Q."/>
            <person name="Ohkuma M."/>
        </authorList>
    </citation>
    <scope>NUCLEOTIDE SEQUENCE</scope>
    <source>
        <strain evidence="3">JCM 4205</strain>
    </source>
</reference>
<evidence type="ECO:0000259" key="2">
    <source>
        <dbReference type="Pfam" id="PF13581"/>
    </source>
</evidence>
<dbReference type="InterPro" id="IPR003594">
    <property type="entry name" value="HATPase_dom"/>
</dbReference>
<evidence type="ECO:0000313" key="5">
    <source>
        <dbReference type="Proteomes" id="UP000326029"/>
    </source>
</evidence>
<keyword evidence="4" id="KW-0547">Nucleotide-binding</keyword>
<dbReference type="CDD" id="cd16936">
    <property type="entry name" value="HATPase_RsbW-like"/>
    <property type="match status" value="1"/>
</dbReference>
<dbReference type="EMBL" id="BMSJ01000003">
    <property type="protein sequence ID" value="GGR18904.1"/>
    <property type="molecule type" value="Genomic_DNA"/>
</dbReference>
<dbReference type="EMBL" id="CP023693">
    <property type="protein sequence ID" value="QEV31144.1"/>
    <property type="molecule type" value="Genomic_DNA"/>
</dbReference>
<dbReference type="Proteomes" id="UP000326029">
    <property type="component" value="Chromosome"/>
</dbReference>
<gene>
    <name evidence="4" type="ORF">CP977_02300</name>
    <name evidence="3" type="ORF">GCM10010497_21230</name>
</gene>
<dbReference type="InterPro" id="IPR036890">
    <property type="entry name" value="HATPase_C_sf"/>
</dbReference>